<gene>
    <name evidence="2" type="ORF">GCM10025883_29690</name>
</gene>
<protein>
    <submittedName>
        <fullName evidence="2">Uncharacterized protein</fullName>
    </submittedName>
</protein>
<comment type="caution">
    <text evidence="2">The sequence shown here is derived from an EMBL/GenBank/DDBJ whole genome shotgun (WGS) entry which is preliminary data.</text>
</comment>
<dbReference type="EMBL" id="BSUO01000001">
    <property type="protein sequence ID" value="GMA40924.1"/>
    <property type="molecule type" value="Genomic_DNA"/>
</dbReference>
<evidence type="ECO:0000256" key="1">
    <source>
        <dbReference type="SAM" id="Phobius"/>
    </source>
</evidence>
<feature type="transmembrane region" description="Helical" evidence="1">
    <location>
        <begin position="84"/>
        <end position="100"/>
    </location>
</feature>
<keyword evidence="1" id="KW-1133">Transmembrane helix</keyword>
<keyword evidence="1" id="KW-0472">Membrane</keyword>
<organism evidence="2 3">
    <name type="scientific">Mobilicoccus caccae</name>
    <dbReference type="NCBI Taxonomy" id="1859295"/>
    <lineage>
        <taxon>Bacteria</taxon>
        <taxon>Bacillati</taxon>
        <taxon>Actinomycetota</taxon>
        <taxon>Actinomycetes</taxon>
        <taxon>Micrococcales</taxon>
        <taxon>Dermatophilaceae</taxon>
        <taxon>Mobilicoccus</taxon>
    </lineage>
</organism>
<reference evidence="3" key="1">
    <citation type="journal article" date="2019" name="Int. J. Syst. Evol. Microbiol.">
        <title>The Global Catalogue of Microorganisms (GCM) 10K type strain sequencing project: providing services to taxonomists for standard genome sequencing and annotation.</title>
        <authorList>
            <consortium name="The Broad Institute Genomics Platform"/>
            <consortium name="The Broad Institute Genome Sequencing Center for Infectious Disease"/>
            <person name="Wu L."/>
            <person name="Ma J."/>
        </authorList>
    </citation>
    <scope>NUCLEOTIDE SEQUENCE [LARGE SCALE GENOMIC DNA]</scope>
    <source>
        <strain evidence="3">NBRC 113072</strain>
    </source>
</reference>
<keyword evidence="3" id="KW-1185">Reference proteome</keyword>
<accession>A0ABQ6ITW9</accession>
<sequence>MAEQTLSDMKITTNLDTRTHEPHPSGRAAAVGHHLLARWPSVLGLLALAGNISDPDPHLTAMIIILASTCYLGAAAVGSRRSSWVMVVVVSIAVVLARLTGLDVTATPLVMGVGFAVYGLLRHTGSARREVGLQSAGFVGFAAIALTAMLSGPALAVYLAAAAALGHTVWDVIHRVRDKVVSRSLTEACFVLDLGLGVALLVTAWAMQPL</sequence>
<dbReference type="Proteomes" id="UP001157126">
    <property type="component" value="Unassembled WGS sequence"/>
</dbReference>
<evidence type="ECO:0000313" key="2">
    <source>
        <dbReference type="EMBL" id="GMA40924.1"/>
    </source>
</evidence>
<evidence type="ECO:0000313" key="3">
    <source>
        <dbReference type="Proteomes" id="UP001157126"/>
    </source>
</evidence>
<name>A0ABQ6ITW9_9MICO</name>
<feature type="transmembrane region" description="Helical" evidence="1">
    <location>
        <begin position="59"/>
        <end position="77"/>
    </location>
</feature>
<keyword evidence="1" id="KW-0812">Transmembrane</keyword>
<proteinExistence type="predicted"/>
<feature type="transmembrane region" description="Helical" evidence="1">
    <location>
        <begin position="185"/>
        <end position="207"/>
    </location>
</feature>